<keyword evidence="2" id="KW-1185">Reference proteome</keyword>
<dbReference type="AlphaFoldDB" id="A0AAX4J9P3"/>
<gene>
    <name evidence="1" type="ORF">VNE69_02182</name>
</gene>
<dbReference type="RefSeq" id="XP_065328806.1">
    <property type="nucleotide sequence ID" value="XM_065472734.1"/>
</dbReference>
<proteinExistence type="predicted"/>
<sequence>MRKKINCRYNKNNLLNITNFYKNKILLNTSINKLIKSYKEYAYDSEIIGHIHGILIDNLYEEESNTGLSGIITKKRI</sequence>
<dbReference type="Proteomes" id="UP001334084">
    <property type="component" value="Chromosome 2"/>
</dbReference>
<evidence type="ECO:0000313" key="2">
    <source>
        <dbReference type="Proteomes" id="UP001334084"/>
    </source>
</evidence>
<organism evidence="1 2">
    <name type="scientific">Vairimorpha necatrix</name>
    <dbReference type="NCBI Taxonomy" id="6039"/>
    <lineage>
        <taxon>Eukaryota</taxon>
        <taxon>Fungi</taxon>
        <taxon>Fungi incertae sedis</taxon>
        <taxon>Microsporidia</taxon>
        <taxon>Nosematidae</taxon>
        <taxon>Vairimorpha</taxon>
    </lineage>
</organism>
<dbReference type="GeneID" id="90540472"/>
<evidence type="ECO:0000313" key="1">
    <source>
        <dbReference type="EMBL" id="WUR02661.1"/>
    </source>
</evidence>
<accession>A0AAX4J9P3</accession>
<dbReference type="KEGG" id="vnx:VNE69_02182"/>
<name>A0AAX4J9P3_9MICR</name>
<protein>
    <submittedName>
        <fullName evidence="1">Uncharacterized protein</fullName>
    </submittedName>
</protein>
<reference evidence="1" key="1">
    <citation type="journal article" date="2024" name="BMC Genomics">
        <title>Functional annotation of a divergent genome using sequence and structure-based similarity.</title>
        <authorList>
            <person name="Svedberg D."/>
            <person name="Winiger R.R."/>
            <person name="Berg A."/>
            <person name="Sharma H."/>
            <person name="Tellgren-Roth C."/>
            <person name="Debrunner-Vossbrinck B.A."/>
            <person name="Vossbrinck C.R."/>
            <person name="Barandun J."/>
        </authorList>
    </citation>
    <scope>NUCLEOTIDE SEQUENCE</scope>
    <source>
        <strain evidence="1">Illinois isolate</strain>
    </source>
</reference>
<dbReference type="EMBL" id="CP142727">
    <property type="protein sequence ID" value="WUR02661.1"/>
    <property type="molecule type" value="Genomic_DNA"/>
</dbReference>